<keyword evidence="7" id="KW-1185">Reference proteome</keyword>
<dbReference type="InterPro" id="IPR009057">
    <property type="entry name" value="Homeodomain-like_sf"/>
</dbReference>
<dbReference type="Proteomes" id="UP000007886">
    <property type="component" value="Chromosome"/>
</dbReference>
<evidence type="ECO:0000256" key="3">
    <source>
        <dbReference type="ARBA" id="ARBA00023163"/>
    </source>
</evidence>
<dbReference type="Gene3D" id="1.10.10.60">
    <property type="entry name" value="Homeodomain-like"/>
    <property type="match status" value="1"/>
</dbReference>
<gene>
    <name evidence="6" type="ORF">S23_36440</name>
</gene>
<dbReference type="Pfam" id="PF12833">
    <property type="entry name" value="HTH_18"/>
    <property type="match status" value="1"/>
</dbReference>
<dbReference type="GO" id="GO:0043565">
    <property type="term" value="F:sequence-specific DNA binding"/>
    <property type="evidence" value="ECO:0007669"/>
    <property type="project" value="InterPro"/>
</dbReference>
<dbReference type="PANTHER" id="PTHR46796">
    <property type="entry name" value="HTH-TYPE TRANSCRIPTIONAL ACTIVATOR RHAS-RELATED"/>
    <property type="match status" value="1"/>
</dbReference>
<evidence type="ECO:0000256" key="4">
    <source>
        <dbReference type="SAM" id="MobiDB-lite"/>
    </source>
</evidence>
<evidence type="ECO:0000256" key="2">
    <source>
        <dbReference type="ARBA" id="ARBA00023125"/>
    </source>
</evidence>
<feature type="domain" description="HTH araC/xylS-type" evidence="5">
    <location>
        <begin position="221"/>
        <end position="322"/>
    </location>
</feature>
<dbReference type="InterPro" id="IPR050204">
    <property type="entry name" value="AraC_XylS_family_regulators"/>
</dbReference>
<keyword evidence="1" id="KW-0805">Transcription regulation</keyword>
<name>A0AAI8MB45_9BRAD</name>
<reference evidence="6 7" key="1">
    <citation type="journal article" date="2012" name="Microbes Environ.">
        <title>Complete genome sequence of Bradyrhizobium sp. S23321: insights into symbiosis evolution in soil oligotrophs.</title>
        <authorList>
            <person name="Okubo T."/>
            <person name="Tsukui T."/>
            <person name="Maita H."/>
            <person name="Okamoto S."/>
            <person name="Oshima K."/>
            <person name="Fujisawa T."/>
            <person name="Saito A."/>
            <person name="Futamata H."/>
            <person name="Hattori R."/>
            <person name="Shimomura Y."/>
            <person name="Haruta S."/>
            <person name="Morimoto S."/>
            <person name="Wang Y."/>
            <person name="Sakai Y."/>
            <person name="Hattori M."/>
            <person name="Aizawa S."/>
            <person name="Nagashima K.V.P."/>
            <person name="Masuda S."/>
            <person name="Hattori T."/>
            <person name="Yamashita A."/>
            <person name="Bao Z."/>
            <person name="Hayatsu M."/>
            <person name="Kajiya-Kanegae H."/>
            <person name="Yoshinaga I."/>
            <person name="Sakamoto K."/>
            <person name="Toyota K."/>
            <person name="Nakao M."/>
            <person name="Kohara M."/>
            <person name="Anda M."/>
            <person name="Niwa R."/>
            <person name="Jung-Hwan P."/>
            <person name="Sameshima-Saito R."/>
            <person name="Tokuda S."/>
            <person name="Yamamoto S."/>
            <person name="Yamamoto S."/>
            <person name="Yokoyama T."/>
            <person name="Akutsu T."/>
            <person name="Nakamura Y."/>
            <person name="Nakahira-Yanaka Y."/>
            <person name="Takada Hoshino Y."/>
            <person name="Hirakawa H."/>
            <person name="Mitsui H."/>
            <person name="Terasawa K."/>
            <person name="Itakura M."/>
            <person name="Sato S."/>
            <person name="Ikeda-Ohtsubo W."/>
            <person name="Sakakura N."/>
            <person name="Kaminuma E."/>
            <person name="Minamisawa K."/>
        </authorList>
    </citation>
    <scope>NUCLEOTIDE SEQUENCE [LARGE SCALE GENOMIC DNA]</scope>
    <source>
        <strain evidence="6 7">S23321</strain>
    </source>
</reference>
<dbReference type="KEGG" id="brs:S23_36440"/>
<evidence type="ECO:0000313" key="6">
    <source>
        <dbReference type="EMBL" id="BAL76843.1"/>
    </source>
</evidence>
<dbReference type="PROSITE" id="PS01124">
    <property type="entry name" value="HTH_ARAC_FAMILY_2"/>
    <property type="match status" value="1"/>
</dbReference>
<organism evidence="6 7">
    <name type="scientific">Bradyrhizobium cosmicum</name>
    <dbReference type="NCBI Taxonomy" id="1404864"/>
    <lineage>
        <taxon>Bacteria</taxon>
        <taxon>Pseudomonadati</taxon>
        <taxon>Pseudomonadota</taxon>
        <taxon>Alphaproteobacteria</taxon>
        <taxon>Hyphomicrobiales</taxon>
        <taxon>Nitrobacteraceae</taxon>
        <taxon>Bradyrhizobium</taxon>
    </lineage>
</organism>
<dbReference type="GO" id="GO:0003700">
    <property type="term" value="F:DNA-binding transcription factor activity"/>
    <property type="evidence" value="ECO:0007669"/>
    <property type="project" value="InterPro"/>
</dbReference>
<keyword evidence="3" id="KW-0804">Transcription</keyword>
<proteinExistence type="predicted"/>
<accession>A0AAI8MB45</accession>
<protein>
    <submittedName>
        <fullName evidence="6">Transcriptional regulatory protein AraC family</fullName>
    </submittedName>
</protein>
<dbReference type="EMBL" id="AP012279">
    <property type="protein sequence ID" value="BAL76843.1"/>
    <property type="molecule type" value="Genomic_DNA"/>
</dbReference>
<evidence type="ECO:0000256" key="1">
    <source>
        <dbReference type="ARBA" id="ARBA00023015"/>
    </source>
</evidence>
<dbReference type="SMART" id="SM00342">
    <property type="entry name" value="HTH_ARAC"/>
    <property type="match status" value="1"/>
</dbReference>
<dbReference type="InterPro" id="IPR018060">
    <property type="entry name" value="HTH_AraC"/>
</dbReference>
<feature type="region of interest" description="Disordered" evidence="4">
    <location>
        <begin position="319"/>
        <end position="344"/>
    </location>
</feature>
<sequence length="344" mass="38489">MGRAWSTQDDARLHVHSERLDSIESLRNPIGNSQIEIVQLGRGRFSGEIMHGQIKDIAFSLGHFTLPVRATGVFSRDKLVIGTLLNCSGESRSLANLVVPGDVLVHPPGCEHDRLYEAAAHFAGLMCNPAELPDLFAAEQEVSDPGFWAKRRHFHFARQRRTSLESLLTLLAGRLHDGCVSPGSAAEYWKRAVLDAFIGPVALEPAAGEERAIPSSIRIVGEVERYLEENCDRAVHVSEICEKIKVKRRTLYRAFDEAVGTGPIEFLRAKRLSMVHLRLRQADTRKSGVVEIATELGFLELGRFAQQYRALFGEYPRETLRRNGRQKRPDQEKSSAPDDLARFA</sequence>
<evidence type="ECO:0000313" key="7">
    <source>
        <dbReference type="Proteomes" id="UP000007886"/>
    </source>
</evidence>
<dbReference type="PANTHER" id="PTHR46796:SF6">
    <property type="entry name" value="ARAC SUBFAMILY"/>
    <property type="match status" value="1"/>
</dbReference>
<dbReference type="RefSeq" id="WP_015686133.1">
    <property type="nucleotide sequence ID" value="NC_017082.1"/>
</dbReference>
<evidence type="ECO:0000259" key="5">
    <source>
        <dbReference type="PROSITE" id="PS01124"/>
    </source>
</evidence>
<dbReference type="AlphaFoldDB" id="A0AAI8MB45"/>
<dbReference type="SUPFAM" id="SSF46689">
    <property type="entry name" value="Homeodomain-like"/>
    <property type="match status" value="1"/>
</dbReference>
<keyword evidence="2" id="KW-0238">DNA-binding</keyword>